<evidence type="ECO:0000256" key="3">
    <source>
        <dbReference type="ARBA" id="ARBA00012262"/>
    </source>
</evidence>
<dbReference type="Proteomes" id="UP001283361">
    <property type="component" value="Unassembled WGS sequence"/>
</dbReference>
<keyword evidence="6" id="KW-0223">Dioxygenase</keyword>
<keyword evidence="8" id="KW-0408">Iron</keyword>
<dbReference type="PANTHER" id="PTHR14049">
    <property type="entry name" value="LEPRECAN 1"/>
    <property type="match status" value="1"/>
</dbReference>
<evidence type="ECO:0000256" key="8">
    <source>
        <dbReference type="ARBA" id="ARBA00023004"/>
    </source>
</evidence>
<evidence type="ECO:0000259" key="10">
    <source>
        <dbReference type="PROSITE" id="PS51471"/>
    </source>
</evidence>
<comment type="caution">
    <text evidence="11">The sequence shown here is derived from an EMBL/GenBank/DDBJ whole genome shotgun (WGS) entry which is preliminary data.</text>
</comment>
<keyword evidence="12" id="KW-1185">Reference proteome</keyword>
<dbReference type="GO" id="GO:0031418">
    <property type="term" value="F:L-ascorbic acid binding"/>
    <property type="evidence" value="ECO:0007669"/>
    <property type="project" value="InterPro"/>
</dbReference>
<dbReference type="SMART" id="SM00702">
    <property type="entry name" value="P4Hc"/>
    <property type="match status" value="1"/>
</dbReference>
<dbReference type="InterPro" id="IPR044862">
    <property type="entry name" value="Pro_4_hyd_alph_FE2OG_OXY"/>
</dbReference>
<protein>
    <recommendedName>
        <fullName evidence="3">procollagen-proline 3-dioxygenase</fullName>
        <ecNumber evidence="3">1.14.11.7</ecNumber>
    </recommendedName>
</protein>
<evidence type="ECO:0000256" key="7">
    <source>
        <dbReference type="ARBA" id="ARBA00023002"/>
    </source>
</evidence>
<dbReference type="GO" id="GO:0005506">
    <property type="term" value="F:iron ion binding"/>
    <property type="evidence" value="ECO:0007669"/>
    <property type="project" value="InterPro"/>
</dbReference>
<dbReference type="AlphaFoldDB" id="A0AAE1D455"/>
<evidence type="ECO:0000256" key="1">
    <source>
        <dbReference type="ARBA" id="ARBA00001961"/>
    </source>
</evidence>
<evidence type="ECO:0000256" key="5">
    <source>
        <dbReference type="ARBA" id="ARBA00022737"/>
    </source>
</evidence>
<sequence length="290" mass="32938">VKVTKEGKQLKAKERVVADGIASETQCNTLRNMVMTRGKAGDGYNGRTSPHTRYELFLGLSVPQVLQSEALVGDGYEHLILKPSEISPHTHHELFRGMTIYRASKLAYDERISLGALRDFLELSESSRLFAEKYFNLTKPLYFDFTHLVCRTAVDGSNSAREDLSHPVHADNCNLMPDGSCLKEYPSFFNRDYSAILYLNDDFEGGEFFFAHANKSEQVSVRPKCGRLVAFNAGHFHGVKAVKKGQRCALALWFTHQAMFKELAHIQARKSLQTKEEEMKTRGRKRREDL</sequence>
<dbReference type="GO" id="GO:0032963">
    <property type="term" value="P:collagen metabolic process"/>
    <property type="evidence" value="ECO:0007669"/>
    <property type="project" value="InterPro"/>
</dbReference>
<dbReference type="EC" id="1.14.11.7" evidence="3"/>
<reference evidence="11" key="1">
    <citation type="journal article" date="2023" name="G3 (Bethesda)">
        <title>A reference genome for the long-term kleptoplast-retaining sea slug Elysia crispata morphotype clarki.</title>
        <authorList>
            <person name="Eastman K.E."/>
            <person name="Pendleton A.L."/>
            <person name="Shaikh M.A."/>
            <person name="Suttiyut T."/>
            <person name="Ogas R."/>
            <person name="Tomko P."/>
            <person name="Gavelis G."/>
            <person name="Widhalm J.R."/>
            <person name="Wisecaver J.H."/>
        </authorList>
    </citation>
    <scope>NUCLEOTIDE SEQUENCE</scope>
    <source>
        <strain evidence="11">ECLA1</strain>
    </source>
</reference>
<dbReference type="PROSITE" id="PS51471">
    <property type="entry name" value="FE2OG_OXY"/>
    <property type="match status" value="1"/>
</dbReference>
<dbReference type="InterPro" id="IPR039575">
    <property type="entry name" value="P3H"/>
</dbReference>
<dbReference type="PANTHER" id="PTHR14049:SF9">
    <property type="entry name" value="PROCOLLAGEN-PROLINE 3-DIOXYGENASE"/>
    <property type="match status" value="1"/>
</dbReference>
<proteinExistence type="predicted"/>
<name>A0AAE1D455_9GAST</name>
<keyword evidence="7" id="KW-0560">Oxidoreductase</keyword>
<organism evidence="11 12">
    <name type="scientific">Elysia crispata</name>
    <name type="common">lettuce slug</name>
    <dbReference type="NCBI Taxonomy" id="231223"/>
    <lineage>
        <taxon>Eukaryota</taxon>
        <taxon>Metazoa</taxon>
        <taxon>Spiralia</taxon>
        <taxon>Lophotrochozoa</taxon>
        <taxon>Mollusca</taxon>
        <taxon>Gastropoda</taxon>
        <taxon>Heterobranchia</taxon>
        <taxon>Euthyneura</taxon>
        <taxon>Panpulmonata</taxon>
        <taxon>Sacoglossa</taxon>
        <taxon>Placobranchoidea</taxon>
        <taxon>Plakobranchidae</taxon>
        <taxon>Elysia</taxon>
    </lineage>
</organism>
<evidence type="ECO:0000256" key="2">
    <source>
        <dbReference type="ARBA" id="ARBA00001962"/>
    </source>
</evidence>
<dbReference type="EMBL" id="JAWDGP010005592">
    <property type="protein sequence ID" value="KAK3755635.1"/>
    <property type="molecule type" value="Genomic_DNA"/>
</dbReference>
<dbReference type="InterPro" id="IPR005123">
    <property type="entry name" value="Oxoglu/Fe-dep_dioxygenase_dom"/>
</dbReference>
<gene>
    <name evidence="11" type="ORF">RRG08_014602</name>
</gene>
<feature type="region of interest" description="Disordered" evidence="9">
    <location>
        <begin position="271"/>
        <end position="290"/>
    </location>
</feature>
<keyword evidence="5" id="KW-0677">Repeat</keyword>
<comment type="cofactor">
    <cofactor evidence="1">
        <name>L-ascorbate</name>
        <dbReference type="ChEBI" id="CHEBI:38290"/>
    </cofactor>
</comment>
<evidence type="ECO:0000313" key="12">
    <source>
        <dbReference type="Proteomes" id="UP001283361"/>
    </source>
</evidence>
<keyword evidence="4" id="KW-0479">Metal-binding</keyword>
<dbReference type="Pfam" id="PF13640">
    <property type="entry name" value="2OG-FeII_Oxy_3"/>
    <property type="match status" value="1"/>
</dbReference>
<feature type="compositionally biased region" description="Basic and acidic residues" evidence="9">
    <location>
        <begin position="273"/>
        <end position="290"/>
    </location>
</feature>
<comment type="cofactor">
    <cofactor evidence="2">
        <name>Fe cation</name>
        <dbReference type="ChEBI" id="CHEBI:24875"/>
    </cofactor>
</comment>
<dbReference type="GO" id="GO:0019797">
    <property type="term" value="F:procollagen-proline 3-dioxygenase activity"/>
    <property type="evidence" value="ECO:0007669"/>
    <property type="project" value="UniProtKB-EC"/>
</dbReference>
<evidence type="ECO:0000256" key="6">
    <source>
        <dbReference type="ARBA" id="ARBA00022964"/>
    </source>
</evidence>
<dbReference type="InterPro" id="IPR006620">
    <property type="entry name" value="Pro_4_hyd_alph"/>
</dbReference>
<feature type="non-terminal residue" evidence="11">
    <location>
        <position position="1"/>
    </location>
</feature>
<feature type="domain" description="Fe2OG dioxygenase" evidence="10">
    <location>
        <begin position="146"/>
        <end position="256"/>
    </location>
</feature>
<evidence type="ECO:0000256" key="9">
    <source>
        <dbReference type="SAM" id="MobiDB-lite"/>
    </source>
</evidence>
<evidence type="ECO:0000256" key="4">
    <source>
        <dbReference type="ARBA" id="ARBA00022723"/>
    </source>
</evidence>
<evidence type="ECO:0000313" key="11">
    <source>
        <dbReference type="EMBL" id="KAK3755635.1"/>
    </source>
</evidence>
<dbReference type="Gene3D" id="2.60.120.620">
    <property type="entry name" value="q2cbj1_9rhob like domain"/>
    <property type="match status" value="1"/>
</dbReference>
<accession>A0AAE1D455</accession>